<reference evidence="2" key="1">
    <citation type="journal article" name="BMC Genomics">
        <title>Long-read sequencing and de novo genome assembly of marine medaka (Oryzias melastigma).</title>
        <authorList>
            <person name="Liang P."/>
            <person name="Saqib H.S.A."/>
            <person name="Ni X."/>
            <person name="Shen Y."/>
        </authorList>
    </citation>
    <scope>NUCLEOTIDE SEQUENCE</scope>
    <source>
        <strain evidence="2">Bigg-433</strain>
    </source>
</reference>
<evidence type="ECO:0000313" key="3">
    <source>
        <dbReference type="Proteomes" id="UP000646548"/>
    </source>
</evidence>
<evidence type="ECO:0000313" key="2">
    <source>
        <dbReference type="EMBL" id="KAF6723809.1"/>
    </source>
</evidence>
<name>A0A834F7A8_ORYME</name>
<evidence type="ECO:0000256" key="1">
    <source>
        <dbReference type="SAM" id="MobiDB-lite"/>
    </source>
</evidence>
<comment type="caution">
    <text evidence="2">The sequence shown here is derived from an EMBL/GenBank/DDBJ whole genome shotgun (WGS) entry which is preliminary data.</text>
</comment>
<gene>
    <name evidence="2" type="ORF">FQA47_023805</name>
</gene>
<organism evidence="2 3">
    <name type="scientific">Oryzias melastigma</name>
    <name type="common">Marine medaka</name>
    <dbReference type="NCBI Taxonomy" id="30732"/>
    <lineage>
        <taxon>Eukaryota</taxon>
        <taxon>Metazoa</taxon>
        <taxon>Chordata</taxon>
        <taxon>Craniata</taxon>
        <taxon>Vertebrata</taxon>
        <taxon>Euteleostomi</taxon>
        <taxon>Actinopterygii</taxon>
        <taxon>Neopterygii</taxon>
        <taxon>Teleostei</taxon>
        <taxon>Neoteleostei</taxon>
        <taxon>Acanthomorphata</taxon>
        <taxon>Ovalentaria</taxon>
        <taxon>Atherinomorphae</taxon>
        <taxon>Beloniformes</taxon>
        <taxon>Adrianichthyidae</taxon>
        <taxon>Oryziinae</taxon>
        <taxon>Oryzias</taxon>
    </lineage>
</organism>
<sequence>MSAFLFKHSGEATSKCQALRMRGSEAPPNWTELPLKGAKLCGSDVSRRLAAVRRSAVPKDASTVAPESATQLRRQRQQQQRQRQVSRGHEHAARSIRVTESQEAAVCTLWYKSDKAVENDLGGLTLCEHAQPSRMQRAGPDGSAGLPTLTIWPLGGWFPQWLPLFPTNNWDLIWEEISDISPAPEQVSV</sequence>
<feature type="region of interest" description="Disordered" evidence="1">
    <location>
        <begin position="53"/>
        <end position="97"/>
    </location>
</feature>
<accession>A0A834F7A8</accession>
<proteinExistence type="predicted"/>
<protein>
    <submittedName>
        <fullName evidence="2">Uncharacterized protein</fullName>
    </submittedName>
</protein>
<dbReference type="AlphaFoldDB" id="A0A834F7A8"/>
<dbReference type="EMBL" id="WKFB01000414">
    <property type="protein sequence ID" value="KAF6723809.1"/>
    <property type="molecule type" value="Genomic_DNA"/>
</dbReference>
<dbReference type="Proteomes" id="UP000646548">
    <property type="component" value="Unassembled WGS sequence"/>
</dbReference>